<accession>A0AAD4HRL8</accession>
<dbReference type="AlphaFoldDB" id="A0AAD4HRL8"/>
<name>A0AAD4HRL8_9AGAM</name>
<gene>
    <name evidence="2" type="ORF">F5891DRAFT_636516</name>
</gene>
<organism evidence="2 3">
    <name type="scientific">Suillus fuscotomentosus</name>
    <dbReference type="NCBI Taxonomy" id="1912939"/>
    <lineage>
        <taxon>Eukaryota</taxon>
        <taxon>Fungi</taxon>
        <taxon>Dikarya</taxon>
        <taxon>Basidiomycota</taxon>
        <taxon>Agaricomycotina</taxon>
        <taxon>Agaricomycetes</taxon>
        <taxon>Agaricomycetidae</taxon>
        <taxon>Boletales</taxon>
        <taxon>Suillineae</taxon>
        <taxon>Suillaceae</taxon>
        <taxon>Suillus</taxon>
    </lineage>
</organism>
<reference evidence="2" key="1">
    <citation type="journal article" date="2020" name="New Phytol.">
        <title>Comparative genomics reveals dynamic genome evolution in host specialist ectomycorrhizal fungi.</title>
        <authorList>
            <person name="Lofgren L.A."/>
            <person name="Nguyen N.H."/>
            <person name="Vilgalys R."/>
            <person name="Ruytinx J."/>
            <person name="Liao H.L."/>
            <person name="Branco S."/>
            <person name="Kuo A."/>
            <person name="LaButti K."/>
            <person name="Lipzen A."/>
            <person name="Andreopoulos W."/>
            <person name="Pangilinan J."/>
            <person name="Riley R."/>
            <person name="Hundley H."/>
            <person name="Na H."/>
            <person name="Barry K."/>
            <person name="Grigoriev I.V."/>
            <person name="Stajich J.E."/>
            <person name="Kennedy P.G."/>
        </authorList>
    </citation>
    <scope>NUCLEOTIDE SEQUENCE</scope>
    <source>
        <strain evidence="2">FC203</strain>
    </source>
</reference>
<feature type="region of interest" description="Disordered" evidence="1">
    <location>
        <begin position="181"/>
        <end position="208"/>
    </location>
</feature>
<evidence type="ECO:0000313" key="3">
    <source>
        <dbReference type="Proteomes" id="UP001195769"/>
    </source>
</evidence>
<proteinExistence type="predicted"/>
<keyword evidence="3" id="KW-1185">Reference proteome</keyword>
<dbReference type="RefSeq" id="XP_041231586.1">
    <property type="nucleotide sequence ID" value="XM_041372594.1"/>
</dbReference>
<sequence length="549" mass="60875">MSETDVNPVLDRAREWRKGKKKNLGDDEDNKPISSPFSLSREGNSPIQIRPLVLTSAASFHSVPDCPLKSFRSEGEEQTMPPSSSHETPPLTSSASQDSPEVETREADVTPVRVDEDNFAHLNYTAMKIPRPPGAWTTTPVLLKHNPRVSSPPPVSSGLILTPSSTLWTSLSRANSRLERCSKPEAPAAPPGATTTQIWSNGQSKSGSIRTKNNILKVRFDVTDSEASTVEVEQQVPPVTDIRISAPDSPPNGNASRSWNIPQTRINIDRSSQADFVDDSVLAKPVTPGRHMIPGSRTNAPSSRPHRRAFIVKLVDAFGRERIDELPMPIASGPADAEDVICALPSAKTRTRVSSKNKICVIDATGEKVQEDVRERSSVLHHDPPICSTAALAQMRQTLQEWASGLSDEDRPPDNLALKPSYSKELEERSRAARRSRNQLARTLRIESVKECERDLMHKYTKGAEDRSGLLPTITGENIFFHRRDLVWVGVLLQIVFVLAMWRFAHVQAGHLFCATYYDPLYPGLTPRIGGRAWERWAERPNAETWPPT</sequence>
<dbReference type="Proteomes" id="UP001195769">
    <property type="component" value="Unassembled WGS sequence"/>
</dbReference>
<evidence type="ECO:0000256" key="1">
    <source>
        <dbReference type="SAM" id="MobiDB-lite"/>
    </source>
</evidence>
<dbReference type="EMBL" id="JABBWK010000006">
    <property type="protein sequence ID" value="KAG1906011.1"/>
    <property type="molecule type" value="Genomic_DNA"/>
</dbReference>
<feature type="compositionally biased region" description="Polar residues" evidence="1">
    <location>
        <begin position="32"/>
        <end position="45"/>
    </location>
</feature>
<feature type="compositionally biased region" description="Polar residues" evidence="1">
    <location>
        <begin position="197"/>
        <end position="208"/>
    </location>
</feature>
<feature type="region of interest" description="Disordered" evidence="1">
    <location>
        <begin position="241"/>
        <end position="263"/>
    </location>
</feature>
<protein>
    <submittedName>
        <fullName evidence="2">Uncharacterized protein</fullName>
    </submittedName>
</protein>
<comment type="caution">
    <text evidence="2">The sequence shown here is derived from an EMBL/GenBank/DDBJ whole genome shotgun (WGS) entry which is preliminary data.</text>
</comment>
<feature type="region of interest" description="Disordered" evidence="1">
    <location>
        <begin position="404"/>
        <end position="434"/>
    </location>
</feature>
<feature type="compositionally biased region" description="Polar residues" evidence="1">
    <location>
        <begin position="80"/>
        <end position="99"/>
    </location>
</feature>
<feature type="region of interest" description="Disordered" evidence="1">
    <location>
        <begin position="64"/>
        <end position="109"/>
    </location>
</feature>
<feature type="region of interest" description="Disordered" evidence="1">
    <location>
        <begin position="285"/>
        <end position="304"/>
    </location>
</feature>
<dbReference type="GeneID" id="64666892"/>
<evidence type="ECO:0000313" key="2">
    <source>
        <dbReference type="EMBL" id="KAG1906011.1"/>
    </source>
</evidence>
<feature type="region of interest" description="Disordered" evidence="1">
    <location>
        <begin position="1"/>
        <end position="45"/>
    </location>
</feature>
<feature type="compositionally biased region" description="Polar residues" evidence="1">
    <location>
        <begin position="251"/>
        <end position="263"/>
    </location>
</feature>
<feature type="compositionally biased region" description="Basic and acidic residues" evidence="1">
    <location>
        <begin position="422"/>
        <end position="431"/>
    </location>
</feature>